<evidence type="ECO:0000259" key="1">
    <source>
        <dbReference type="Pfam" id="PF14080"/>
    </source>
</evidence>
<name>A0AA37DF91_9FIRM</name>
<dbReference type="Proteomes" id="UP000018466">
    <property type="component" value="Unassembled WGS sequence"/>
</dbReference>
<reference evidence="2 3" key="1">
    <citation type="submission" date="2011-10" db="EMBL/GenBank/DDBJ databases">
        <title>The Genome Sequence of Lachnospiraceae bacterium ACC2.</title>
        <authorList>
            <consortium name="The Broad Institute Genome Sequencing Platform"/>
            <person name="Earl A."/>
            <person name="Ward D."/>
            <person name="Feldgarden M."/>
            <person name="Gevers D."/>
            <person name="Sizova M."/>
            <person name="Hazen A."/>
            <person name="Epstein S."/>
            <person name="Young S.K."/>
            <person name="Zeng Q."/>
            <person name="Gargeya S."/>
            <person name="Fitzgerald M."/>
            <person name="Haas B."/>
            <person name="Abouelleil A."/>
            <person name="Alvarado L."/>
            <person name="Arachchi H.M."/>
            <person name="Berlin A."/>
            <person name="Brown A."/>
            <person name="Chapman S.B."/>
            <person name="Chen Z."/>
            <person name="Dunbar C."/>
            <person name="Freedman E."/>
            <person name="Gearin G."/>
            <person name="Goldberg J."/>
            <person name="Griggs A."/>
            <person name="Gujja S."/>
            <person name="Heiman D."/>
            <person name="Howarth C."/>
            <person name="Larson L."/>
            <person name="Lui A."/>
            <person name="MacDonald P.J.P."/>
            <person name="Montmayeur A."/>
            <person name="Murphy C."/>
            <person name="Neiman D."/>
            <person name="Pearson M."/>
            <person name="Priest M."/>
            <person name="Roberts A."/>
            <person name="Saif S."/>
            <person name="Shea T."/>
            <person name="Shenoy N."/>
            <person name="Sisk P."/>
            <person name="Stolte C."/>
            <person name="Sykes S."/>
            <person name="Wortman J."/>
            <person name="Nusbaum C."/>
            <person name="Birren B."/>
        </authorList>
    </citation>
    <scope>NUCLEOTIDE SEQUENCE [LARGE SCALE GENOMIC DNA]</scope>
    <source>
        <strain evidence="2 3">ACC2</strain>
    </source>
</reference>
<organism evidence="2 3">
    <name type="scientific">Stomatobaculum longum</name>
    <dbReference type="NCBI Taxonomy" id="796942"/>
    <lineage>
        <taxon>Bacteria</taxon>
        <taxon>Bacillati</taxon>
        <taxon>Bacillota</taxon>
        <taxon>Clostridia</taxon>
        <taxon>Lachnospirales</taxon>
        <taxon>Lachnospiraceae</taxon>
        <taxon>Stomatobaculum</taxon>
    </lineage>
</organism>
<dbReference type="InterPro" id="IPR025357">
    <property type="entry name" value="DUF4261"/>
</dbReference>
<gene>
    <name evidence="2" type="ORF">HMPREF9623_01933</name>
</gene>
<dbReference type="RefSeq" id="WP_009533751.1">
    <property type="nucleotide sequence ID" value="NZ_CAUOLT010000017.1"/>
</dbReference>
<proteinExistence type="predicted"/>
<sequence length="292" mass="32873">MSEEVFRQDLDENKAERPGGPFVIELLFREPAAMPSKERMCAVIEKHVGKTECFCHDGKTAGFAALDYRAEFQDQSVPVQLMVTACTAFDGEEIDDFLRSQMWDCLEERDRILGNCRYRVIATDMLARALPAAKRATLDMDFLEALSELYPDCEAFYFPSSGKLFTAESVRRDETEGTNRFIYFGVNVRFFNVQDSEDMVVDTLGMSTLFLPDLQYHFHGMNPNWVVNHAYNVAAYLLGSGNVIADGETVDGVVDGEMSSALHWSCRYEAALIQPPREVLDINMGECASGTR</sequence>
<comment type="caution">
    <text evidence="2">The sequence shown here is derived from an EMBL/GenBank/DDBJ whole genome shotgun (WGS) entry which is preliminary data.</text>
</comment>
<dbReference type="EMBL" id="AGEL01000015">
    <property type="protein sequence ID" value="EHO15612.1"/>
    <property type="molecule type" value="Genomic_DNA"/>
</dbReference>
<dbReference type="GeneID" id="86941662"/>
<evidence type="ECO:0000313" key="3">
    <source>
        <dbReference type="Proteomes" id="UP000018466"/>
    </source>
</evidence>
<keyword evidence="3" id="KW-1185">Reference proteome</keyword>
<dbReference type="Pfam" id="PF14080">
    <property type="entry name" value="DUF4261"/>
    <property type="match status" value="1"/>
</dbReference>
<protein>
    <recommendedName>
        <fullName evidence="1">DUF4261 domain-containing protein</fullName>
    </recommendedName>
</protein>
<evidence type="ECO:0000313" key="2">
    <source>
        <dbReference type="EMBL" id="EHO15612.1"/>
    </source>
</evidence>
<accession>A0AA37DF91</accession>
<feature type="domain" description="DUF4261" evidence="1">
    <location>
        <begin position="202"/>
        <end position="283"/>
    </location>
</feature>
<dbReference type="AlphaFoldDB" id="A0AA37DF91"/>